<dbReference type="Pfam" id="PF08393">
    <property type="entry name" value="DHC_N2"/>
    <property type="match status" value="1"/>
</dbReference>
<dbReference type="Gene3D" id="1.20.58.1120">
    <property type="match status" value="1"/>
</dbReference>
<dbReference type="Gene3D" id="6.10.140.1060">
    <property type="match status" value="1"/>
</dbReference>
<evidence type="ECO:0000256" key="14">
    <source>
        <dbReference type="ARBA" id="ARBA00023273"/>
    </source>
</evidence>
<evidence type="ECO:0000256" key="3">
    <source>
        <dbReference type="ARBA" id="ARBA00008887"/>
    </source>
</evidence>
<dbReference type="PANTHER" id="PTHR45703:SF22">
    <property type="entry name" value="DYNEIN CYTOPLASMIC 2 HEAVY CHAIN 1"/>
    <property type="match status" value="1"/>
</dbReference>
<dbReference type="KEGG" id="mng:MNEG_5972"/>
<dbReference type="InterPro" id="IPR035706">
    <property type="entry name" value="AAA_9"/>
</dbReference>
<keyword evidence="14" id="KW-0966">Cell projection</keyword>
<dbReference type="InterPro" id="IPR024743">
    <property type="entry name" value="Dynein_HC_stalk"/>
</dbReference>
<dbReference type="InterPro" id="IPR013602">
    <property type="entry name" value="Dynein_heavy_linker"/>
</dbReference>
<dbReference type="Gene3D" id="3.40.50.300">
    <property type="entry name" value="P-loop containing nucleotide triphosphate hydrolases"/>
    <property type="match status" value="5"/>
</dbReference>
<protein>
    <submittedName>
        <fullName evidence="21">Cytoplasmic dynein 2 heavy chain 1</fullName>
    </submittedName>
</protein>
<dbReference type="Gene3D" id="1.20.920.30">
    <property type="match status" value="1"/>
</dbReference>
<evidence type="ECO:0000256" key="12">
    <source>
        <dbReference type="ARBA" id="ARBA00023175"/>
    </source>
</evidence>
<dbReference type="GO" id="GO:0016887">
    <property type="term" value="F:ATP hydrolysis activity"/>
    <property type="evidence" value="ECO:0007669"/>
    <property type="project" value="InterPro"/>
</dbReference>
<dbReference type="Proteomes" id="UP000054498">
    <property type="component" value="Unassembled WGS sequence"/>
</dbReference>
<dbReference type="GO" id="GO:0045505">
    <property type="term" value="F:dynein intermediate chain binding"/>
    <property type="evidence" value="ECO:0007669"/>
    <property type="project" value="InterPro"/>
</dbReference>
<comment type="similarity">
    <text evidence="3">Belongs to the dynein heavy chain family.</text>
</comment>
<dbReference type="Pfam" id="PF12780">
    <property type="entry name" value="AAA_8"/>
    <property type="match status" value="1"/>
</dbReference>
<dbReference type="Pfam" id="PF12781">
    <property type="entry name" value="AAA_9"/>
    <property type="match status" value="1"/>
</dbReference>
<keyword evidence="9" id="KW-0243">Dynein</keyword>
<evidence type="ECO:0000313" key="21">
    <source>
        <dbReference type="EMBL" id="KIZ01989.1"/>
    </source>
</evidence>
<dbReference type="InterPro" id="IPR027417">
    <property type="entry name" value="P-loop_NTPase"/>
</dbReference>
<evidence type="ECO:0000256" key="5">
    <source>
        <dbReference type="ARBA" id="ARBA00022701"/>
    </source>
</evidence>
<evidence type="ECO:0000256" key="8">
    <source>
        <dbReference type="ARBA" id="ARBA00022840"/>
    </source>
</evidence>
<evidence type="ECO:0000259" key="20">
    <source>
        <dbReference type="Pfam" id="PF12781"/>
    </source>
</evidence>
<dbReference type="InterPro" id="IPR011704">
    <property type="entry name" value="ATPase_dyneun-rel_AAA"/>
</dbReference>
<evidence type="ECO:0000259" key="15">
    <source>
        <dbReference type="Pfam" id="PF07728"/>
    </source>
</evidence>
<dbReference type="Pfam" id="PF12775">
    <property type="entry name" value="AAA_7"/>
    <property type="match status" value="1"/>
</dbReference>
<keyword evidence="22" id="KW-1185">Reference proteome</keyword>
<keyword evidence="8" id="KW-0067">ATP-binding</keyword>
<dbReference type="GO" id="GO:0030286">
    <property type="term" value="C:dynein complex"/>
    <property type="evidence" value="ECO:0007669"/>
    <property type="project" value="UniProtKB-KW"/>
</dbReference>
<feature type="domain" description="Dynein heavy chain hydrolytic ATP-binding dynein motor region" evidence="17">
    <location>
        <begin position="394"/>
        <end position="536"/>
    </location>
</feature>
<dbReference type="InterPro" id="IPR035699">
    <property type="entry name" value="AAA_6"/>
</dbReference>
<reference evidence="21 22" key="1">
    <citation type="journal article" date="2013" name="BMC Genomics">
        <title>Reconstruction of the lipid metabolism for the microalga Monoraphidium neglectum from its genome sequence reveals characteristics suitable for biofuel production.</title>
        <authorList>
            <person name="Bogen C."/>
            <person name="Al-Dilaimi A."/>
            <person name="Albersmeier A."/>
            <person name="Wichmann J."/>
            <person name="Grundmann M."/>
            <person name="Rupp O."/>
            <person name="Lauersen K.J."/>
            <person name="Blifernez-Klassen O."/>
            <person name="Kalinowski J."/>
            <person name="Goesmann A."/>
            <person name="Mussgnug J.H."/>
            <person name="Kruse O."/>
        </authorList>
    </citation>
    <scope>NUCLEOTIDE SEQUENCE [LARGE SCALE GENOMIC DNA]</scope>
    <source>
        <strain evidence="21 22">SAG 48.87</strain>
    </source>
</reference>
<evidence type="ECO:0000259" key="16">
    <source>
        <dbReference type="Pfam" id="PF08393"/>
    </source>
</evidence>
<evidence type="ECO:0000259" key="19">
    <source>
        <dbReference type="Pfam" id="PF12780"/>
    </source>
</evidence>
<dbReference type="Gene3D" id="3.20.180.20">
    <property type="entry name" value="Dynein heavy chain, N-terminal domain 2"/>
    <property type="match status" value="1"/>
</dbReference>
<dbReference type="InterPro" id="IPR026983">
    <property type="entry name" value="DHC"/>
</dbReference>
<evidence type="ECO:0000256" key="4">
    <source>
        <dbReference type="ARBA" id="ARBA00022490"/>
    </source>
</evidence>
<dbReference type="PANTHER" id="PTHR45703">
    <property type="entry name" value="DYNEIN HEAVY CHAIN"/>
    <property type="match status" value="1"/>
</dbReference>
<evidence type="ECO:0000256" key="6">
    <source>
        <dbReference type="ARBA" id="ARBA00022741"/>
    </source>
</evidence>
<evidence type="ECO:0000256" key="10">
    <source>
        <dbReference type="ARBA" id="ARBA00023054"/>
    </source>
</evidence>
<keyword evidence="10" id="KW-0175">Coiled coil</keyword>
<dbReference type="EMBL" id="KK101149">
    <property type="protein sequence ID" value="KIZ01989.1"/>
    <property type="molecule type" value="Genomic_DNA"/>
</dbReference>
<keyword evidence="12" id="KW-0505">Motor protein</keyword>
<evidence type="ECO:0000256" key="7">
    <source>
        <dbReference type="ARBA" id="ARBA00022794"/>
    </source>
</evidence>
<evidence type="ECO:0000313" key="22">
    <source>
        <dbReference type="Proteomes" id="UP000054498"/>
    </source>
</evidence>
<dbReference type="Pfam" id="PF07728">
    <property type="entry name" value="AAA_5"/>
    <property type="match status" value="1"/>
</dbReference>
<dbReference type="Gene3D" id="1.10.8.1220">
    <property type="match status" value="1"/>
</dbReference>
<feature type="domain" description="ATPase dynein-related AAA" evidence="15">
    <location>
        <begin position="563"/>
        <end position="624"/>
    </location>
</feature>
<dbReference type="OrthoDB" id="447173at2759"/>
<gene>
    <name evidence="21" type="ORF">MNEG_5972</name>
</gene>
<feature type="domain" description="Dynein heavy chain coiled coil stalk" evidence="18">
    <location>
        <begin position="1403"/>
        <end position="1731"/>
    </location>
</feature>
<feature type="domain" description="Dynein heavy chain ATP-binding dynein motor region" evidence="20">
    <location>
        <begin position="1772"/>
        <end position="1993"/>
    </location>
</feature>
<evidence type="ECO:0000256" key="1">
    <source>
        <dbReference type="ARBA" id="ARBA00004138"/>
    </source>
</evidence>
<evidence type="ECO:0000256" key="11">
    <source>
        <dbReference type="ARBA" id="ARBA00023069"/>
    </source>
</evidence>
<dbReference type="InterPro" id="IPR024317">
    <property type="entry name" value="Dynein_heavy_chain_D4_dom"/>
</dbReference>
<dbReference type="FunFam" id="1.20.920.20:FF:000002">
    <property type="entry name" value="Cytoplasmic dynein 1 heavy chain"/>
    <property type="match status" value="1"/>
</dbReference>
<name>A0A0D2L4C4_9CHLO</name>
<evidence type="ECO:0000259" key="18">
    <source>
        <dbReference type="Pfam" id="PF12777"/>
    </source>
</evidence>
<accession>A0A0D2L4C4</accession>
<keyword evidence="7" id="KW-0970">Cilium biogenesis/degradation</keyword>
<comment type="subcellular location">
    <subcellularLocation>
        <location evidence="1">Cell projection</location>
        <location evidence="1">Cilium</location>
    </subcellularLocation>
    <subcellularLocation>
        <location evidence="2">Cytoplasm</location>
        <location evidence="2">Cytoskeleton</location>
    </subcellularLocation>
</comment>
<keyword evidence="4" id="KW-0963">Cytoplasm</keyword>
<keyword evidence="5" id="KW-0493">Microtubule</keyword>
<dbReference type="Pfam" id="PF12777">
    <property type="entry name" value="MT"/>
    <property type="match status" value="1"/>
</dbReference>
<dbReference type="FunFam" id="3.20.180.20:FF:000002">
    <property type="entry name" value="Cytoplasmic dynein heavy chain 1"/>
    <property type="match status" value="1"/>
</dbReference>
<dbReference type="Gene3D" id="1.20.920.20">
    <property type="match status" value="1"/>
</dbReference>
<feature type="domain" description="Dynein heavy chain linker" evidence="16">
    <location>
        <begin position="3"/>
        <end position="134"/>
    </location>
</feature>
<evidence type="ECO:0000256" key="13">
    <source>
        <dbReference type="ARBA" id="ARBA00023212"/>
    </source>
</evidence>
<evidence type="ECO:0000256" key="9">
    <source>
        <dbReference type="ARBA" id="ARBA00023017"/>
    </source>
</evidence>
<evidence type="ECO:0000259" key="17">
    <source>
        <dbReference type="Pfam" id="PF12774"/>
    </source>
</evidence>
<dbReference type="STRING" id="145388.A0A0D2L4C4"/>
<dbReference type="FunFam" id="3.40.50.300:FF:000598">
    <property type="entry name" value="Dynein cytoplasmic 2 heavy chain 1"/>
    <property type="match status" value="1"/>
</dbReference>
<proteinExistence type="inferred from homology"/>
<organism evidence="21 22">
    <name type="scientific">Monoraphidium neglectum</name>
    <dbReference type="NCBI Taxonomy" id="145388"/>
    <lineage>
        <taxon>Eukaryota</taxon>
        <taxon>Viridiplantae</taxon>
        <taxon>Chlorophyta</taxon>
        <taxon>core chlorophytes</taxon>
        <taxon>Chlorophyceae</taxon>
        <taxon>CS clade</taxon>
        <taxon>Sphaeropleales</taxon>
        <taxon>Selenastraceae</taxon>
        <taxon>Monoraphidium</taxon>
    </lineage>
</organism>
<dbReference type="GO" id="GO:0005929">
    <property type="term" value="C:cilium"/>
    <property type="evidence" value="ECO:0007669"/>
    <property type="project" value="UniProtKB-SubCell"/>
</dbReference>
<dbReference type="RefSeq" id="XP_013901008.1">
    <property type="nucleotide sequence ID" value="XM_014045554.1"/>
</dbReference>
<dbReference type="SUPFAM" id="SSF52540">
    <property type="entry name" value="P-loop containing nucleoside triphosphate hydrolases"/>
    <property type="match status" value="4"/>
</dbReference>
<dbReference type="GO" id="GO:0005874">
    <property type="term" value="C:microtubule"/>
    <property type="evidence" value="ECO:0007669"/>
    <property type="project" value="UniProtKB-KW"/>
</dbReference>
<dbReference type="InterPro" id="IPR042228">
    <property type="entry name" value="Dynein_linker_3"/>
</dbReference>
<dbReference type="GO" id="GO:0005524">
    <property type="term" value="F:ATP binding"/>
    <property type="evidence" value="ECO:0007669"/>
    <property type="project" value="UniProtKB-KW"/>
</dbReference>
<dbReference type="GO" id="GO:0007018">
    <property type="term" value="P:microtubule-based movement"/>
    <property type="evidence" value="ECO:0007669"/>
    <property type="project" value="InterPro"/>
</dbReference>
<evidence type="ECO:0000256" key="2">
    <source>
        <dbReference type="ARBA" id="ARBA00004245"/>
    </source>
</evidence>
<keyword evidence="6" id="KW-0547">Nucleotide-binding</keyword>
<keyword evidence="11" id="KW-0969">Cilium</keyword>
<keyword evidence="13" id="KW-0206">Cytoskeleton</keyword>
<dbReference type="GO" id="GO:0030030">
    <property type="term" value="P:cell projection organization"/>
    <property type="evidence" value="ECO:0007669"/>
    <property type="project" value="UniProtKB-KW"/>
</dbReference>
<feature type="domain" description="Dynein heavy chain AAA module D4" evidence="19">
    <location>
        <begin position="1123"/>
        <end position="1368"/>
    </location>
</feature>
<dbReference type="GO" id="GO:0051959">
    <property type="term" value="F:dynein light intermediate chain binding"/>
    <property type="evidence" value="ECO:0007669"/>
    <property type="project" value="InterPro"/>
</dbReference>
<feature type="domain" description="Dynein heavy chain hydrolytic ATP-binding dynein motor region" evidence="17">
    <location>
        <begin position="308"/>
        <end position="393"/>
    </location>
</feature>
<dbReference type="GeneID" id="25738848"/>
<dbReference type="Pfam" id="PF12774">
    <property type="entry name" value="AAA_6"/>
    <property type="match status" value="2"/>
</dbReference>
<sequence>MAAALDACQRALSDFLEEKRNAFPRRAGPSGRLSGLLPRLCDPIWFYFLGDDDLLEVLGQATSPSVIQAHLRKLFSGIHRVKFAPEGGAITGMISGEGEAVDLAARVAVGDRVESWLAGLAEVMRRTLQQSLATAAAGSLGASMFQSAPAQVLGLLHAVDFTTRAEAAIAVGSIGHLASDLRSQLAQLARADYTGHALLQAKKQERRAHKIGCAMIVDLMHACDVTESLAADPPTAATDWQWSKQLRYYQDAAPTTTQNKASPAPDRLRRLPASCGPQQAAAAGVSVRMAEASFPYSWEYQGAAPRLALALGYGGNPYGPAGTGKTESVKALGAALGRQVLVFNCDEEFDMRSMGRIFTGLVLCGAWGCFDEFNRLGEDVLSAVSQQIQAIQAVALFALAREGCTAQRHYDWGLRALKTSLGAAGKLLRELRKQRDQEVPLDVEAEVAVRAVLATKLPTLTYDDNARFRALLADLFPGVPVTDATNPELEAALREAAAEEGLQITPQQVTKALQLQLACDQRIGVILVGPSGAGKTTLWRLLEGAQTKLGHRPIVAKEPPEQRSWVVCDGDVDPEWIESLNSVLDDNRLLTLPNGERIQFGSNVNFVFECHSLAFASPATVSRCGMIYLSEEAVGWREQLRRWMACHPGADPTGEGDLAAAASCGGGSGDGGVRSKGEAAAALARGLGAHMAPATRREFATELARWSGEASGPLLDVAPSEDPLDTLDADDLSSTALQRLQQLPSMLDQGPEGAAPGSGAVYAGGGLVMTDSARQLLALVAPWLRDSEPFLLVGPEGCGKATALRHCFARLRRRGGVAVAEVHCSAATGAAQVIDKLVQVCGKPVTTATGRVLRAETGRVILLLKDINLPRPDKYDTMQLAELLQQLLAHGGYYDEGLEFVRLERVQVVGMLVPGSAGRAPLSARLLSRLRLAATFDGGDASGGVASAAQRKARAAVAAQAPAVAAAMASLYSQLLDSCDSGAGEGGEAAHGVWQITPRDLSILIRGLARYDFSETPLPQALAHEARRVFGDRLRGAPAATAAFERAFLAALERSGLKGVAGAAGGAGAKEYYTTLGTPAEERLRAAAAGSALPLARLPAGAFTDVVRGALKSFEREVKELGLLLGPEALERISALDRALSDPPRGAAPGGVVICGAGGSGRRGLARLVAHAHGLELWTPRMGRGYTPRSFRADLRELLRSCGGPEGRRRLMLLEDHQLGDAGILELVNSLLAGGEVPGLWSNDELTKEVAPLESARDADANWRGPPGAAGLYAYFLHRIKLNLRIVVCLDTGRPELLASRLAANPALQSCCVGMAWPGWGDDTLTAMAKARLEAFLTVQGAQAEDDGAAAIRDAAATKAVALHSSAARRLGAAPRHFPALLAQYATIFTGKRKQLTEQQAFLQGGLSKLSEAASKVDDLGRQAQSQRALLTTKQQEADSALSHIQASAASKAGVLSVKSSMETAAERRREVEVLRRQLAQDEGALQDRRGRVETELADVQPLLDAARAAVGGIKSEHLSEIRSLRMAPDAIRDVLEGVLLLMGQEDTSWAAMRSFLGRRSVKEDIINYDARRISPAMRSKVDKLLKAKGQSFEREVIYRASQAAGPMAGWVKANIAYAAVMDKVAPLQAELDAVMAGLADSTARLGQCEGELGQLDDQVARLKVDFQLRVREAETLRLQLSKAEETLSAASGLLDKLSGERGRWASQLSSLASGLAALPLEALLAAAGVVHLSGQPEDVRAAVSAEWARLLGLQPGFSTTKFLHSEAEGLAWQSRGLPGDELSLHNGAAILAAVGAPLIVDPSCRAVEWLRAQLAAGGAAPEVVQLQDPRFATTLELAVRFGKALIVTEFDGLEPLLYPLLRRDLSRSGPRAVVAIGDKLVDWNDSFRLFLVSRSPAALAELPPDAAPLVTVANFTVTRGGLEGQLLGMVLKSERPELEAQKAALTGQEASLKVELAALEKQLLQALASSSGNILEDSALLTSLGEAKAKASNAAAALAEGERLSAALDSQRDVYRPLASRGASLYFALCDMPDIDPMYRFGLGSFMRLFGEALAGADVATGRVHPLTQRALALVALIRAGVL</sequence>